<dbReference type="PANTHER" id="PTHR31080">
    <property type="entry name" value="PECTINESTERASE INHIBITOR-LIKE"/>
    <property type="match status" value="1"/>
</dbReference>
<feature type="region of interest" description="Disordered" evidence="2">
    <location>
        <begin position="180"/>
        <end position="220"/>
    </location>
</feature>
<feature type="compositionally biased region" description="Low complexity" evidence="2">
    <location>
        <begin position="61"/>
        <end position="91"/>
    </location>
</feature>
<dbReference type="Gene3D" id="1.20.140.40">
    <property type="entry name" value="Invertase/pectin methylesterase inhibitor family protein"/>
    <property type="match status" value="1"/>
</dbReference>
<dbReference type="AlphaFoldDB" id="A0A6V7QK66"/>
<accession>A0A6V7QK66</accession>
<feature type="chain" id="PRO_5028217721" description="Pectinesterase inhibitor domain-containing protein" evidence="3">
    <location>
        <begin position="28"/>
        <end position="256"/>
    </location>
</feature>
<dbReference type="InterPro" id="IPR006501">
    <property type="entry name" value="Pectinesterase_inhib_dom"/>
</dbReference>
<evidence type="ECO:0000256" key="2">
    <source>
        <dbReference type="SAM" id="MobiDB-lite"/>
    </source>
</evidence>
<feature type="signal peptide" evidence="3">
    <location>
        <begin position="1"/>
        <end position="27"/>
    </location>
</feature>
<sequence>MEGSLSIAVALALAAVWLSAGELSASALAPPPPPPPPPPQQSLRRRTRSSYGGRARRRGIRSCASGRWRGTPGRSTAAAAAGPAGPLAQPGQGRLGLLLRGPPDEAPEGWSESLRQRRDAGAVRDCAETMQDSVERLRRSAREMGRMGRATSGRFAWHLSNVQTWVSGALTDQTTCLDSLAQNAAPPPAPPPSAPASSPPPSSPATPSPSSTASPPPDHIKNHHIQARIILRNSLRSQASMCRIERSLQPYYRIYI</sequence>
<dbReference type="GO" id="GO:0004857">
    <property type="term" value="F:enzyme inhibitor activity"/>
    <property type="evidence" value="ECO:0007669"/>
    <property type="project" value="InterPro"/>
</dbReference>
<feature type="compositionally biased region" description="Pro residues" evidence="2">
    <location>
        <begin position="185"/>
        <end position="207"/>
    </location>
</feature>
<dbReference type="PANTHER" id="PTHR31080:SF87">
    <property type="entry name" value="PECTINESTERASE INHIBITOR 7"/>
    <property type="match status" value="1"/>
</dbReference>
<dbReference type="CDD" id="cd15798">
    <property type="entry name" value="PMEI-like_3"/>
    <property type="match status" value="1"/>
</dbReference>
<dbReference type="EMBL" id="LR862137">
    <property type="protein sequence ID" value="CAD1843554.1"/>
    <property type="molecule type" value="Genomic_DNA"/>
</dbReference>
<proteinExistence type="predicted"/>
<feature type="domain" description="Pectinesterase inhibitor" evidence="4">
    <location>
        <begin position="55"/>
        <end position="237"/>
    </location>
</feature>
<reference evidence="5" key="1">
    <citation type="submission" date="2020-07" db="EMBL/GenBank/DDBJ databases">
        <authorList>
            <person name="Lin J."/>
        </authorList>
    </citation>
    <scope>NUCLEOTIDE SEQUENCE</scope>
</reference>
<feature type="compositionally biased region" description="Basic residues" evidence="2">
    <location>
        <begin position="43"/>
        <end position="60"/>
    </location>
</feature>
<name>A0A6V7QK66_ANACO</name>
<gene>
    <name evidence="5" type="ORF">CB5_LOCUS26765</name>
</gene>
<organism evidence="5">
    <name type="scientific">Ananas comosus var. bracteatus</name>
    <name type="common">red pineapple</name>
    <dbReference type="NCBI Taxonomy" id="296719"/>
    <lineage>
        <taxon>Eukaryota</taxon>
        <taxon>Viridiplantae</taxon>
        <taxon>Streptophyta</taxon>
        <taxon>Embryophyta</taxon>
        <taxon>Tracheophyta</taxon>
        <taxon>Spermatophyta</taxon>
        <taxon>Magnoliopsida</taxon>
        <taxon>Liliopsida</taxon>
        <taxon>Poales</taxon>
        <taxon>Bromeliaceae</taxon>
        <taxon>Bromelioideae</taxon>
        <taxon>Ananas</taxon>
    </lineage>
</organism>
<dbReference type="Pfam" id="PF04043">
    <property type="entry name" value="PMEI"/>
    <property type="match status" value="1"/>
</dbReference>
<dbReference type="SMART" id="SM00856">
    <property type="entry name" value="PMEI"/>
    <property type="match status" value="1"/>
</dbReference>
<dbReference type="NCBIfam" id="TIGR01614">
    <property type="entry name" value="PME_inhib"/>
    <property type="match status" value="1"/>
</dbReference>
<dbReference type="InterPro" id="IPR035513">
    <property type="entry name" value="Invertase/methylesterase_inhib"/>
</dbReference>
<dbReference type="InterPro" id="IPR051955">
    <property type="entry name" value="PME_Inhibitor"/>
</dbReference>
<keyword evidence="1 3" id="KW-0732">Signal</keyword>
<feature type="region of interest" description="Disordered" evidence="2">
    <location>
        <begin position="25"/>
        <end position="91"/>
    </location>
</feature>
<evidence type="ECO:0000259" key="4">
    <source>
        <dbReference type="SMART" id="SM00856"/>
    </source>
</evidence>
<evidence type="ECO:0000256" key="1">
    <source>
        <dbReference type="ARBA" id="ARBA00022729"/>
    </source>
</evidence>
<dbReference type="SUPFAM" id="SSF101148">
    <property type="entry name" value="Plant invertase/pectin methylesterase inhibitor"/>
    <property type="match status" value="1"/>
</dbReference>
<evidence type="ECO:0000313" key="5">
    <source>
        <dbReference type="EMBL" id="CAD1843554.1"/>
    </source>
</evidence>
<evidence type="ECO:0000256" key="3">
    <source>
        <dbReference type="SAM" id="SignalP"/>
    </source>
</evidence>
<feature type="compositionally biased region" description="Pro residues" evidence="2">
    <location>
        <begin position="29"/>
        <end position="40"/>
    </location>
</feature>
<protein>
    <recommendedName>
        <fullName evidence="4">Pectinesterase inhibitor domain-containing protein</fullName>
    </recommendedName>
</protein>